<dbReference type="GO" id="GO:0030170">
    <property type="term" value="F:pyridoxal phosphate binding"/>
    <property type="evidence" value="ECO:0007669"/>
    <property type="project" value="InterPro"/>
</dbReference>
<dbReference type="CDD" id="cd00609">
    <property type="entry name" value="AAT_like"/>
    <property type="match status" value="1"/>
</dbReference>
<name>A0A2S5BCX7_9BASI</name>
<sequence>MTVSALPEAIDLSHHLSSLARHRFPSPLKDIFKQMQREGIISMAGGLPHPSLFPFVDASVSVYPPSADLSGPTPSAADRMSLNFQKYPSDKGAIDLSTILQYGQCEGLLPLRKWLHKFTLDVYEPGYSNFEILLHEGNTSGWTKVVRLLAEPNDFILCEEFTFPSAMAVWVPMGCKAVPIKLDGQGMRADHLEEVLANWETTHPGMKRPHIMYIVPVGSNPTGSTMQAERRKEIYEICARYDIIIAEDDPYTALQYPEFDVSAPSAEVVHQSGEEFAKSLVPSFLRYDRDGRVIRLESFSKVISPGARLGYFVCNPVFAERLLRATEVESQTPSGWSQGIILSLLETWGQSGYLTWLSRLRDTYQTRRDGLCAAIASSFTALPARDYAAGVPGAEGIALYHKGTDPASIKPDQRPIATFVPPTGGMFLWISFSLSLAPRFRQLVAEGAQDPEKTFMDEFWEALAENLVLLTPGSYYLPWEGVDKLTTSARGAPSGIGYLRFAFSYEEPAVMAEGIKRFQQVVSKMFDA</sequence>
<evidence type="ECO:0000313" key="8">
    <source>
        <dbReference type="Proteomes" id="UP000237144"/>
    </source>
</evidence>
<dbReference type="PANTHER" id="PTHR42790">
    <property type="entry name" value="AMINOTRANSFERASE"/>
    <property type="match status" value="1"/>
</dbReference>
<dbReference type="InterPro" id="IPR015421">
    <property type="entry name" value="PyrdxlP-dep_Trfase_major"/>
</dbReference>
<dbReference type="PANTHER" id="PTHR42790:SF1">
    <property type="entry name" value="AROMATIC AMINO ACID AMINOTRANSFERASE, HYPOTHETICAL (EUROFUNG)"/>
    <property type="match status" value="1"/>
</dbReference>
<dbReference type="EMBL" id="PJQD01000023">
    <property type="protein sequence ID" value="POY74591.1"/>
    <property type="molecule type" value="Genomic_DNA"/>
</dbReference>
<comment type="cofactor">
    <cofactor evidence="1">
        <name>pyridoxal 5'-phosphate</name>
        <dbReference type="ChEBI" id="CHEBI:597326"/>
    </cofactor>
</comment>
<dbReference type="InterPro" id="IPR015424">
    <property type="entry name" value="PyrdxlP-dep_Trfase"/>
</dbReference>
<comment type="similarity">
    <text evidence="2">Belongs to the class-I pyridoxal-phosphate-dependent aminotransferase family.</text>
</comment>
<protein>
    <recommendedName>
        <fullName evidence="6">Aminotransferase class I/classII large domain-containing protein</fullName>
    </recommendedName>
</protein>
<evidence type="ECO:0000256" key="4">
    <source>
        <dbReference type="ARBA" id="ARBA00022679"/>
    </source>
</evidence>
<dbReference type="InterPro" id="IPR004839">
    <property type="entry name" value="Aminotransferase_I/II_large"/>
</dbReference>
<dbReference type="STRING" id="741276.A0A2S5BCX7"/>
<evidence type="ECO:0000313" key="7">
    <source>
        <dbReference type="EMBL" id="POY74591.1"/>
    </source>
</evidence>
<gene>
    <name evidence="7" type="ORF">BMF94_2352</name>
</gene>
<comment type="caution">
    <text evidence="7">The sequence shown here is derived from an EMBL/GenBank/DDBJ whole genome shotgun (WGS) entry which is preliminary data.</text>
</comment>
<evidence type="ECO:0000256" key="2">
    <source>
        <dbReference type="ARBA" id="ARBA00007441"/>
    </source>
</evidence>
<keyword evidence="5" id="KW-0663">Pyridoxal phosphate</keyword>
<evidence type="ECO:0000256" key="1">
    <source>
        <dbReference type="ARBA" id="ARBA00001933"/>
    </source>
</evidence>
<dbReference type="GO" id="GO:1901605">
    <property type="term" value="P:alpha-amino acid metabolic process"/>
    <property type="evidence" value="ECO:0007669"/>
    <property type="project" value="TreeGrafter"/>
</dbReference>
<keyword evidence="4" id="KW-0808">Transferase</keyword>
<dbReference type="GO" id="GO:0008483">
    <property type="term" value="F:transaminase activity"/>
    <property type="evidence" value="ECO:0007669"/>
    <property type="project" value="UniProtKB-KW"/>
</dbReference>
<proteinExistence type="inferred from homology"/>
<evidence type="ECO:0000256" key="3">
    <source>
        <dbReference type="ARBA" id="ARBA00022576"/>
    </source>
</evidence>
<keyword evidence="3" id="KW-0032">Aminotransferase</keyword>
<organism evidence="7 8">
    <name type="scientific">Rhodotorula taiwanensis</name>
    <dbReference type="NCBI Taxonomy" id="741276"/>
    <lineage>
        <taxon>Eukaryota</taxon>
        <taxon>Fungi</taxon>
        <taxon>Dikarya</taxon>
        <taxon>Basidiomycota</taxon>
        <taxon>Pucciniomycotina</taxon>
        <taxon>Microbotryomycetes</taxon>
        <taxon>Sporidiobolales</taxon>
        <taxon>Sporidiobolaceae</taxon>
        <taxon>Rhodotorula</taxon>
    </lineage>
</organism>
<dbReference type="SUPFAM" id="SSF53383">
    <property type="entry name" value="PLP-dependent transferases"/>
    <property type="match status" value="1"/>
</dbReference>
<dbReference type="Pfam" id="PF00155">
    <property type="entry name" value="Aminotran_1_2"/>
    <property type="match status" value="1"/>
</dbReference>
<evidence type="ECO:0000256" key="5">
    <source>
        <dbReference type="ARBA" id="ARBA00022898"/>
    </source>
</evidence>
<keyword evidence="8" id="KW-1185">Reference proteome</keyword>
<accession>A0A2S5BCX7</accession>
<dbReference type="OrthoDB" id="691673at2759"/>
<dbReference type="Gene3D" id="3.40.640.10">
    <property type="entry name" value="Type I PLP-dependent aspartate aminotransferase-like (Major domain)"/>
    <property type="match status" value="1"/>
</dbReference>
<feature type="domain" description="Aminotransferase class I/classII large" evidence="6">
    <location>
        <begin position="93"/>
        <end position="378"/>
    </location>
</feature>
<dbReference type="Proteomes" id="UP000237144">
    <property type="component" value="Unassembled WGS sequence"/>
</dbReference>
<reference evidence="7 8" key="1">
    <citation type="journal article" date="2018" name="Front. Microbiol.">
        <title>Prospects for Fungal Bioremediation of Acidic Radioactive Waste Sites: Characterization and Genome Sequence of Rhodotorula taiwanensis MD1149.</title>
        <authorList>
            <person name="Tkavc R."/>
            <person name="Matrosova V.Y."/>
            <person name="Grichenko O.E."/>
            <person name="Gostincar C."/>
            <person name="Volpe R.P."/>
            <person name="Klimenkova P."/>
            <person name="Gaidamakova E.K."/>
            <person name="Zhou C.E."/>
            <person name="Stewart B.J."/>
            <person name="Lyman M.G."/>
            <person name="Malfatti S.A."/>
            <person name="Rubinfeld B."/>
            <person name="Courtot M."/>
            <person name="Singh J."/>
            <person name="Dalgard C.L."/>
            <person name="Hamilton T."/>
            <person name="Frey K.G."/>
            <person name="Gunde-Cimerman N."/>
            <person name="Dugan L."/>
            <person name="Daly M.J."/>
        </authorList>
    </citation>
    <scope>NUCLEOTIDE SEQUENCE [LARGE SCALE GENOMIC DNA]</scope>
    <source>
        <strain evidence="7 8">MD1149</strain>
    </source>
</reference>
<dbReference type="InterPro" id="IPR050859">
    <property type="entry name" value="Class-I_PLP-dep_aminotransf"/>
</dbReference>
<dbReference type="AlphaFoldDB" id="A0A2S5BCX7"/>
<evidence type="ECO:0000259" key="6">
    <source>
        <dbReference type="Pfam" id="PF00155"/>
    </source>
</evidence>